<comment type="subcellular location">
    <subcellularLocation>
        <location evidence="2">Cytoplasm</location>
    </subcellularLocation>
    <subcellularLocation>
        <location evidence="1">Endoplasmic reticulum membrane</location>
        <topology evidence="1">Single-pass membrane protein</topology>
    </subcellularLocation>
</comment>
<keyword evidence="8 11" id="KW-1133">Transmembrane helix</keyword>
<evidence type="ECO:0000256" key="9">
    <source>
        <dbReference type="ARBA" id="ARBA00023136"/>
    </source>
</evidence>
<evidence type="ECO:0000256" key="1">
    <source>
        <dbReference type="ARBA" id="ARBA00004389"/>
    </source>
</evidence>
<dbReference type="KEGG" id="emc:129345550"/>
<comment type="similarity">
    <text evidence="3">Belongs to the selenoprotein S family.</text>
</comment>
<dbReference type="AlphaFoldDB" id="A0AA97KNV9"/>
<dbReference type="PANTHER" id="PTHR28621">
    <property type="entry name" value="SELENOPROTEIN S"/>
    <property type="match status" value="1"/>
</dbReference>
<name>A0AA97KNV9_EUBMA</name>
<accession>A0AA97KNV9</accession>
<protein>
    <submittedName>
        <fullName evidence="13">Selenoprotein S isoform X1</fullName>
    </submittedName>
</protein>
<evidence type="ECO:0000256" key="10">
    <source>
        <dbReference type="SAM" id="MobiDB-lite"/>
    </source>
</evidence>
<keyword evidence="9 11" id="KW-0472">Membrane</keyword>
<feature type="region of interest" description="Disordered" evidence="10">
    <location>
        <begin position="76"/>
        <end position="177"/>
    </location>
</feature>
<dbReference type="PANTHER" id="PTHR28621:SF1">
    <property type="entry name" value="SELENOPROTEIN S"/>
    <property type="match status" value="1"/>
</dbReference>
<keyword evidence="4" id="KW-0963">Cytoplasm</keyword>
<keyword evidence="5 11" id="KW-0812">Transmembrane</keyword>
<evidence type="ECO:0000256" key="8">
    <source>
        <dbReference type="ARBA" id="ARBA00022989"/>
    </source>
</evidence>
<dbReference type="GeneID" id="129345550"/>
<dbReference type="RefSeq" id="XP_054858731.1">
    <property type="nucleotide sequence ID" value="XM_055002756.1"/>
</dbReference>
<dbReference type="Gene3D" id="6.10.250.2950">
    <property type="match status" value="1"/>
</dbReference>
<evidence type="ECO:0000256" key="5">
    <source>
        <dbReference type="ARBA" id="ARBA00022692"/>
    </source>
</evidence>
<dbReference type="GO" id="GO:0030968">
    <property type="term" value="P:endoplasmic reticulum unfolded protein response"/>
    <property type="evidence" value="ECO:0007669"/>
    <property type="project" value="TreeGrafter"/>
</dbReference>
<feature type="transmembrane region" description="Helical" evidence="11">
    <location>
        <begin position="14"/>
        <end position="40"/>
    </location>
</feature>
<keyword evidence="7" id="KW-0712">Selenocysteine</keyword>
<evidence type="ECO:0000313" key="13">
    <source>
        <dbReference type="RefSeq" id="XP_054858731.1"/>
    </source>
</evidence>
<dbReference type="CTD" id="55829"/>
<keyword evidence="6" id="KW-0256">Endoplasmic reticulum</keyword>
<sequence>MVDPPLHKPAVENFAVAAVWSLFADYGWFILIGLIALYVLAQNLPRKIREVRSPPPAYDPDAVAKREEAMMAARRKMQEEFNAQAEMFREKQKEREEEKRKQKIAKWESMKLGQSYKPPLGQSPAEEPDAGPSTSAAAPKPKSEKKPLRSGGFNPLSGEGGGSCTWRPGRRGPSSGG</sequence>
<evidence type="ECO:0000313" key="12">
    <source>
        <dbReference type="Proteomes" id="UP001190640"/>
    </source>
</evidence>
<evidence type="ECO:0000256" key="7">
    <source>
        <dbReference type="ARBA" id="ARBA00022933"/>
    </source>
</evidence>
<evidence type="ECO:0000256" key="2">
    <source>
        <dbReference type="ARBA" id="ARBA00004496"/>
    </source>
</evidence>
<feature type="compositionally biased region" description="Basic and acidic residues" evidence="10">
    <location>
        <begin position="87"/>
        <end position="109"/>
    </location>
</feature>
<dbReference type="GO" id="GO:0036502">
    <property type="term" value="C:Derlin-1-VIMP complex"/>
    <property type="evidence" value="ECO:0007669"/>
    <property type="project" value="TreeGrafter"/>
</dbReference>
<dbReference type="GO" id="GO:0036513">
    <property type="term" value="C:Derlin-1 retrotranslocation complex"/>
    <property type="evidence" value="ECO:0007669"/>
    <property type="project" value="TreeGrafter"/>
</dbReference>
<proteinExistence type="inferred from homology"/>
<gene>
    <name evidence="13" type="primary">SELENOS</name>
</gene>
<dbReference type="Proteomes" id="UP001190640">
    <property type="component" value="Chromosome 18"/>
</dbReference>
<keyword evidence="12" id="KW-1185">Reference proteome</keyword>
<dbReference type="Pfam" id="PF06936">
    <property type="entry name" value="Selenoprotein_S"/>
    <property type="match status" value="1"/>
</dbReference>
<evidence type="ECO:0000256" key="3">
    <source>
        <dbReference type="ARBA" id="ARBA00011034"/>
    </source>
</evidence>
<feature type="compositionally biased region" description="Low complexity" evidence="10">
    <location>
        <begin position="130"/>
        <end position="140"/>
    </location>
</feature>
<evidence type="ECO:0000256" key="6">
    <source>
        <dbReference type="ARBA" id="ARBA00022824"/>
    </source>
</evidence>
<dbReference type="InterPro" id="IPR009703">
    <property type="entry name" value="Selenoprotein_S"/>
</dbReference>
<evidence type="ECO:0000256" key="4">
    <source>
        <dbReference type="ARBA" id="ARBA00022490"/>
    </source>
</evidence>
<organism evidence="12 13">
    <name type="scientific">Eublepharis macularius</name>
    <name type="common">Leopard gecko</name>
    <name type="synonym">Cyrtodactylus macularius</name>
    <dbReference type="NCBI Taxonomy" id="481883"/>
    <lineage>
        <taxon>Eukaryota</taxon>
        <taxon>Metazoa</taxon>
        <taxon>Chordata</taxon>
        <taxon>Craniata</taxon>
        <taxon>Vertebrata</taxon>
        <taxon>Euteleostomi</taxon>
        <taxon>Lepidosauria</taxon>
        <taxon>Squamata</taxon>
        <taxon>Bifurcata</taxon>
        <taxon>Gekkota</taxon>
        <taxon>Eublepharidae</taxon>
        <taxon>Eublepharinae</taxon>
        <taxon>Eublepharis</taxon>
    </lineage>
</organism>
<dbReference type="GO" id="GO:0030970">
    <property type="term" value="P:retrograde protein transport, ER to cytosol"/>
    <property type="evidence" value="ECO:0007669"/>
    <property type="project" value="TreeGrafter"/>
</dbReference>
<reference evidence="13" key="1">
    <citation type="submission" date="2025-08" db="UniProtKB">
        <authorList>
            <consortium name="RefSeq"/>
        </authorList>
    </citation>
    <scope>IDENTIFICATION</scope>
    <source>
        <tissue evidence="13">Blood</tissue>
    </source>
</reference>
<evidence type="ECO:0000256" key="11">
    <source>
        <dbReference type="SAM" id="Phobius"/>
    </source>
</evidence>